<feature type="transmembrane region" description="Helical" evidence="11">
    <location>
        <begin position="281"/>
        <end position="304"/>
    </location>
</feature>
<dbReference type="InterPro" id="IPR000068">
    <property type="entry name" value="GPCR_3_Ca_sens_rcpt-rel"/>
</dbReference>
<keyword evidence="6" id="KW-0297">G-protein coupled receptor</keyword>
<keyword evidence="9" id="KW-0325">Glycoprotein</keyword>
<comment type="subcellular location">
    <subcellularLocation>
        <location evidence="1">Cell membrane</location>
        <topology evidence="1">Multi-pass membrane protein</topology>
    </subcellularLocation>
</comment>
<dbReference type="PRINTS" id="PR00248">
    <property type="entry name" value="GPCRMGR"/>
</dbReference>
<keyword evidence="2" id="KW-1003">Cell membrane</keyword>
<dbReference type="PANTHER" id="PTHR24061:SF422">
    <property type="entry name" value="G-PROTEIN COUPLED RECEPTORS FAMILY 3 PROFILE DOMAIN-CONTAINING PROTEIN"/>
    <property type="match status" value="1"/>
</dbReference>
<dbReference type="Gene3D" id="3.40.50.2300">
    <property type="match status" value="2"/>
</dbReference>
<dbReference type="Proteomes" id="UP000001593">
    <property type="component" value="Unassembled WGS sequence"/>
</dbReference>
<proteinExistence type="predicted"/>
<organism evidence="13 14">
    <name type="scientific">Nematostella vectensis</name>
    <name type="common">Starlet sea anemone</name>
    <dbReference type="NCBI Taxonomy" id="45351"/>
    <lineage>
        <taxon>Eukaryota</taxon>
        <taxon>Metazoa</taxon>
        <taxon>Cnidaria</taxon>
        <taxon>Anthozoa</taxon>
        <taxon>Hexacorallia</taxon>
        <taxon>Actiniaria</taxon>
        <taxon>Edwardsiidae</taxon>
        <taxon>Nematostella</taxon>
    </lineage>
</organism>
<feature type="domain" description="G-protein coupled receptors family 3 profile" evidence="12">
    <location>
        <begin position="350"/>
        <end position="452"/>
    </location>
</feature>
<dbReference type="InterPro" id="IPR038550">
    <property type="entry name" value="GPCR_3_9-Cys_sf"/>
</dbReference>
<dbReference type="FunFam" id="2.10.50.30:FF:000004">
    <property type="entry name" value="Taste receptor type 1 member 3-like protein"/>
    <property type="match status" value="1"/>
</dbReference>
<evidence type="ECO:0000313" key="14">
    <source>
        <dbReference type="Proteomes" id="UP000001593"/>
    </source>
</evidence>
<evidence type="ECO:0000313" key="13">
    <source>
        <dbReference type="EMBL" id="EDO42856.1"/>
    </source>
</evidence>
<evidence type="ECO:0000256" key="6">
    <source>
        <dbReference type="ARBA" id="ARBA00023040"/>
    </source>
</evidence>
<keyword evidence="10" id="KW-0807">Transducer</keyword>
<dbReference type="PANTHER" id="PTHR24061">
    <property type="entry name" value="CALCIUM-SENSING RECEPTOR-RELATED"/>
    <property type="match status" value="1"/>
</dbReference>
<dbReference type="SUPFAM" id="SSF53822">
    <property type="entry name" value="Periplasmic binding protein-like I"/>
    <property type="match status" value="1"/>
</dbReference>
<keyword evidence="14" id="KW-1185">Reference proteome</keyword>
<dbReference type="HOGENOM" id="CLU_606338_0_0_1"/>
<dbReference type="eggNOG" id="KOG1056">
    <property type="taxonomic scope" value="Eukaryota"/>
</dbReference>
<feature type="transmembrane region" description="Helical" evidence="11">
    <location>
        <begin position="413"/>
        <end position="432"/>
    </location>
</feature>
<evidence type="ECO:0000256" key="7">
    <source>
        <dbReference type="ARBA" id="ARBA00023136"/>
    </source>
</evidence>
<dbReference type="GO" id="GO:0004930">
    <property type="term" value="F:G protein-coupled receptor activity"/>
    <property type="evidence" value="ECO:0007669"/>
    <property type="project" value="UniProtKB-KW"/>
</dbReference>
<dbReference type="STRING" id="45351.A7S0D4"/>
<dbReference type="Pfam" id="PF00003">
    <property type="entry name" value="7tm_3"/>
    <property type="match status" value="1"/>
</dbReference>
<dbReference type="SMART" id="SM01411">
    <property type="entry name" value="Ephrin_rec_like"/>
    <property type="match status" value="1"/>
</dbReference>
<feature type="domain" description="G-protein coupled receptors family 3 profile" evidence="12">
    <location>
        <begin position="281"/>
        <end position="349"/>
    </location>
</feature>
<feature type="transmembrane region" description="Helical" evidence="11">
    <location>
        <begin position="382"/>
        <end position="401"/>
    </location>
</feature>
<feature type="transmembrane region" description="Helical" evidence="11">
    <location>
        <begin position="351"/>
        <end position="370"/>
    </location>
</feature>
<evidence type="ECO:0000256" key="11">
    <source>
        <dbReference type="SAM" id="Phobius"/>
    </source>
</evidence>
<dbReference type="InParanoid" id="A7S0D4"/>
<sequence length="452" mass="50218">PPECTTANRESLPLVESVIYSIQMLNADKKVLGNRTIGYDIKDTCSRPNLALQIAMNWTRSQQLKNCSSRICSGKKVIGVIGPVTNEEITLTATVFGFYHFTQFVFMPVTRLLSNPKYFSTLVDMDLDTSEQADAIASIAKRFRWTCVNIVGSDDMYGRGVVTSLRHQLKRKNVCIFAEETIRDSVSQAAEDAKRIVAKIKEKVLRIAPYSGLSEQCPPGTFTYVSPLTCLWECLKCPSGTFSDNYTSASCKKCPEGSIPNKDQTRCLVEELTYLQPVDTFAVIILVASTLGVALDVAVLVIFVRFHHTPVVRASNLGFSLFTLILLLVWFVTPLLFIGRPGDLTCKVRTVLIPILYNCLLAALCAVFAFKSRNLPETYSEAKHICFTMLSYMITWAIYFVGHYGNTAGNLRAAVPSVGILLGAYAVLLFIFMPKIKVIFLEPEKNTKKAAM</sequence>
<dbReference type="Pfam" id="PF01094">
    <property type="entry name" value="ANF_receptor"/>
    <property type="match status" value="1"/>
</dbReference>
<evidence type="ECO:0000256" key="5">
    <source>
        <dbReference type="ARBA" id="ARBA00022989"/>
    </source>
</evidence>
<feature type="non-terminal residue" evidence="13">
    <location>
        <position position="452"/>
    </location>
</feature>
<dbReference type="Pfam" id="PF07562">
    <property type="entry name" value="NCD3G"/>
    <property type="match status" value="1"/>
</dbReference>
<gene>
    <name evidence="13" type="ORF">NEMVEDRAFT_v1g99708</name>
</gene>
<feature type="transmembrane region" description="Helical" evidence="11">
    <location>
        <begin position="316"/>
        <end position="339"/>
    </location>
</feature>
<evidence type="ECO:0000256" key="4">
    <source>
        <dbReference type="ARBA" id="ARBA00022729"/>
    </source>
</evidence>
<dbReference type="InterPro" id="IPR011500">
    <property type="entry name" value="GPCR_3_9-Cys_dom"/>
</dbReference>
<accession>A7S0D4</accession>
<evidence type="ECO:0000256" key="1">
    <source>
        <dbReference type="ARBA" id="ARBA00004651"/>
    </source>
</evidence>
<dbReference type="InterPro" id="IPR000337">
    <property type="entry name" value="GPCR_3"/>
</dbReference>
<dbReference type="GO" id="GO:0005886">
    <property type="term" value="C:plasma membrane"/>
    <property type="evidence" value="ECO:0007669"/>
    <property type="project" value="UniProtKB-SubCell"/>
</dbReference>
<keyword evidence="7 11" id="KW-0472">Membrane</keyword>
<dbReference type="PROSITE" id="PS50259">
    <property type="entry name" value="G_PROTEIN_RECEP_F3_4"/>
    <property type="match status" value="2"/>
</dbReference>
<dbReference type="InterPro" id="IPR009030">
    <property type="entry name" value="Growth_fac_rcpt_cys_sf"/>
</dbReference>
<evidence type="ECO:0000256" key="3">
    <source>
        <dbReference type="ARBA" id="ARBA00022692"/>
    </source>
</evidence>
<dbReference type="PhylomeDB" id="A7S0D4"/>
<dbReference type="AlphaFoldDB" id="A7S0D4"/>
<evidence type="ECO:0000256" key="8">
    <source>
        <dbReference type="ARBA" id="ARBA00023170"/>
    </source>
</evidence>
<evidence type="ECO:0000259" key="12">
    <source>
        <dbReference type="PROSITE" id="PS50259"/>
    </source>
</evidence>
<dbReference type="SUPFAM" id="SSF57184">
    <property type="entry name" value="Growth factor receptor domain"/>
    <property type="match status" value="1"/>
</dbReference>
<name>A7S0D4_NEMVE</name>
<evidence type="ECO:0000256" key="9">
    <source>
        <dbReference type="ARBA" id="ARBA00023180"/>
    </source>
</evidence>
<feature type="non-terminal residue" evidence="13">
    <location>
        <position position="1"/>
    </location>
</feature>
<dbReference type="OMA" id="HEWHESG"/>
<dbReference type="InterPro" id="IPR001828">
    <property type="entry name" value="ANF_lig-bd_rcpt"/>
</dbReference>
<keyword evidence="4" id="KW-0732">Signal</keyword>
<protein>
    <recommendedName>
        <fullName evidence="12">G-protein coupled receptors family 3 profile domain-containing protein</fullName>
    </recommendedName>
</protein>
<dbReference type="InterPro" id="IPR028082">
    <property type="entry name" value="Peripla_BP_I"/>
</dbReference>
<keyword evidence="8" id="KW-0675">Receptor</keyword>
<dbReference type="Gene3D" id="2.10.50.30">
    <property type="entry name" value="GPCR, family 3, nine cysteines domain"/>
    <property type="match status" value="1"/>
</dbReference>
<dbReference type="InterPro" id="IPR017978">
    <property type="entry name" value="GPCR_3_C"/>
</dbReference>
<keyword evidence="3 11" id="KW-0812">Transmembrane</keyword>
<keyword evidence="5 11" id="KW-1133">Transmembrane helix</keyword>
<evidence type="ECO:0000256" key="10">
    <source>
        <dbReference type="ARBA" id="ARBA00023224"/>
    </source>
</evidence>
<dbReference type="EMBL" id="DS469560">
    <property type="protein sequence ID" value="EDO42856.1"/>
    <property type="molecule type" value="Genomic_DNA"/>
</dbReference>
<evidence type="ECO:0000256" key="2">
    <source>
        <dbReference type="ARBA" id="ARBA00022475"/>
    </source>
</evidence>
<reference evidence="13 14" key="1">
    <citation type="journal article" date="2007" name="Science">
        <title>Sea anemone genome reveals ancestral eumetazoan gene repertoire and genomic organization.</title>
        <authorList>
            <person name="Putnam N.H."/>
            <person name="Srivastava M."/>
            <person name="Hellsten U."/>
            <person name="Dirks B."/>
            <person name="Chapman J."/>
            <person name="Salamov A."/>
            <person name="Terry A."/>
            <person name="Shapiro H."/>
            <person name="Lindquist E."/>
            <person name="Kapitonov V.V."/>
            <person name="Jurka J."/>
            <person name="Genikhovich G."/>
            <person name="Grigoriev I.V."/>
            <person name="Lucas S.M."/>
            <person name="Steele R.E."/>
            <person name="Finnerty J.R."/>
            <person name="Technau U."/>
            <person name="Martindale M.Q."/>
            <person name="Rokhsar D.S."/>
        </authorList>
    </citation>
    <scope>NUCLEOTIDE SEQUENCE [LARGE SCALE GENOMIC DNA]</scope>
    <source>
        <strain evidence="14">CH2 X CH6</strain>
    </source>
</reference>